<dbReference type="PANTHER" id="PTHR10655">
    <property type="entry name" value="LYSOPHOSPHOLIPASE-RELATED"/>
    <property type="match status" value="1"/>
</dbReference>
<reference evidence="4" key="1">
    <citation type="submission" date="2021-10" db="EMBL/GenBank/DDBJ databases">
        <title>Roseicella aerolatum sp. nov., isolated from aerosols of e-waste dismantling site.</title>
        <authorList>
            <person name="Qin T."/>
        </authorList>
    </citation>
    <scope>NUCLEOTIDE SEQUENCE</scope>
    <source>
        <strain evidence="4">GB24</strain>
    </source>
</reference>
<dbReference type="InterPro" id="IPR050565">
    <property type="entry name" value="LYPA1-2/EST-like"/>
</dbReference>
<dbReference type="SUPFAM" id="SSF53474">
    <property type="entry name" value="alpha/beta-Hydrolases"/>
    <property type="match status" value="1"/>
</dbReference>
<dbReference type="Pfam" id="PF02230">
    <property type="entry name" value="Abhydrolase_2"/>
    <property type="match status" value="1"/>
</dbReference>
<organism evidence="4 5">
    <name type="scientific">Roseicella aerolata</name>
    <dbReference type="NCBI Taxonomy" id="2883479"/>
    <lineage>
        <taxon>Bacteria</taxon>
        <taxon>Pseudomonadati</taxon>
        <taxon>Pseudomonadota</taxon>
        <taxon>Alphaproteobacteria</taxon>
        <taxon>Acetobacterales</taxon>
        <taxon>Roseomonadaceae</taxon>
        <taxon>Roseicella</taxon>
    </lineage>
</organism>
<dbReference type="GO" id="GO:0016787">
    <property type="term" value="F:hydrolase activity"/>
    <property type="evidence" value="ECO:0007669"/>
    <property type="project" value="UniProtKB-KW"/>
</dbReference>
<dbReference type="InterPro" id="IPR029058">
    <property type="entry name" value="AB_hydrolase_fold"/>
</dbReference>
<comment type="caution">
    <text evidence="4">The sequence shown here is derived from an EMBL/GenBank/DDBJ whole genome shotgun (WGS) entry which is preliminary data.</text>
</comment>
<proteinExistence type="inferred from homology"/>
<dbReference type="InterPro" id="IPR003140">
    <property type="entry name" value="PLipase/COase/thioEstase"/>
</dbReference>
<keyword evidence="2" id="KW-0378">Hydrolase</keyword>
<protein>
    <submittedName>
        <fullName evidence="4">Prolyl oligopeptidase family serine peptidase</fullName>
    </submittedName>
</protein>
<gene>
    <name evidence="4" type="ORF">LHA35_08945</name>
</gene>
<sequence>MARLDGPRFGPRTGGPARQLVVLLHGLGADGSDLIALAPHWAEALPHAAFVAPDASEACDMGPYGRQWFSLQDRRPALMAAGARAAREGLEAFLEAELARLGLPGSALALAGFSQGCMMALFTGLRRATPPAAILGYSGALLAPEALAAEITGRPPVLLVHGEADDIVPVQATRMAESALREAGVPVEAIYRPGLAHGIDEAGLAAGLRTLQAGFGAAPDA</sequence>
<accession>A0A9X1IBN7</accession>
<evidence type="ECO:0000313" key="4">
    <source>
        <dbReference type="EMBL" id="MCB4821856.1"/>
    </source>
</evidence>
<evidence type="ECO:0000256" key="1">
    <source>
        <dbReference type="ARBA" id="ARBA00006499"/>
    </source>
</evidence>
<dbReference type="EMBL" id="JAJAQI010000010">
    <property type="protein sequence ID" value="MCB4821856.1"/>
    <property type="molecule type" value="Genomic_DNA"/>
</dbReference>
<dbReference type="AlphaFoldDB" id="A0A9X1IBN7"/>
<name>A0A9X1IBN7_9PROT</name>
<evidence type="ECO:0000259" key="3">
    <source>
        <dbReference type="Pfam" id="PF02230"/>
    </source>
</evidence>
<dbReference type="Gene3D" id="3.40.50.1820">
    <property type="entry name" value="alpha/beta hydrolase"/>
    <property type="match status" value="1"/>
</dbReference>
<feature type="domain" description="Phospholipase/carboxylesterase/thioesterase" evidence="3">
    <location>
        <begin position="15"/>
        <end position="205"/>
    </location>
</feature>
<dbReference type="Proteomes" id="UP001139311">
    <property type="component" value="Unassembled WGS sequence"/>
</dbReference>
<evidence type="ECO:0000256" key="2">
    <source>
        <dbReference type="ARBA" id="ARBA00022801"/>
    </source>
</evidence>
<dbReference type="PANTHER" id="PTHR10655:SF17">
    <property type="entry name" value="LYSOPHOSPHOLIPASE-LIKE PROTEIN 1"/>
    <property type="match status" value="1"/>
</dbReference>
<comment type="similarity">
    <text evidence="1">Belongs to the AB hydrolase superfamily. AB hydrolase 2 family.</text>
</comment>
<evidence type="ECO:0000313" key="5">
    <source>
        <dbReference type="Proteomes" id="UP001139311"/>
    </source>
</evidence>
<keyword evidence="5" id="KW-1185">Reference proteome</keyword>
<dbReference type="RefSeq" id="WP_226607213.1">
    <property type="nucleotide sequence ID" value="NZ_JAJAQI010000010.1"/>
</dbReference>